<dbReference type="Pfam" id="PF14028">
    <property type="entry name" value="Lant_dehydr_C"/>
    <property type="match status" value="1"/>
</dbReference>
<organism evidence="14 15">
    <name type="scientific">Actinomadura bangladeshensis</name>
    <dbReference type="NCBI Taxonomy" id="453573"/>
    <lineage>
        <taxon>Bacteria</taxon>
        <taxon>Bacillati</taxon>
        <taxon>Actinomycetota</taxon>
        <taxon>Actinomycetes</taxon>
        <taxon>Streptosporangiales</taxon>
        <taxon>Thermomonosporaceae</taxon>
        <taxon>Actinomadura</taxon>
    </lineage>
</organism>
<reference evidence="14 15" key="1">
    <citation type="submission" date="2019-03" db="EMBL/GenBank/DDBJ databases">
        <title>Draft genome sequences of novel Actinobacteria.</title>
        <authorList>
            <person name="Sahin N."/>
            <person name="Ay H."/>
            <person name="Saygin H."/>
        </authorList>
    </citation>
    <scope>NUCLEOTIDE SEQUENCE [LARGE SCALE GENOMIC DNA]</scope>
    <source>
        <strain evidence="14 15">DSM 45347</strain>
    </source>
</reference>
<dbReference type="EC" id="2.1.1.77" evidence="3"/>
<dbReference type="Pfam" id="PF01135">
    <property type="entry name" value="PCMT"/>
    <property type="match status" value="1"/>
</dbReference>
<keyword evidence="8" id="KW-0949">S-adenosyl-L-methionine</keyword>
<dbReference type="GO" id="GO:0005737">
    <property type="term" value="C:cytoplasm"/>
    <property type="evidence" value="ECO:0007669"/>
    <property type="project" value="UniProtKB-SubCell"/>
</dbReference>
<evidence type="ECO:0000256" key="11">
    <source>
        <dbReference type="ARBA" id="ARBA00031350"/>
    </source>
</evidence>
<feature type="region of interest" description="Disordered" evidence="12">
    <location>
        <begin position="268"/>
        <end position="298"/>
    </location>
</feature>
<evidence type="ECO:0000256" key="5">
    <source>
        <dbReference type="ARBA" id="ARBA00022490"/>
    </source>
</evidence>
<evidence type="ECO:0000256" key="4">
    <source>
        <dbReference type="ARBA" id="ARBA00013346"/>
    </source>
</evidence>
<keyword evidence="7 14" id="KW-0808">Transferase</keyword>
<evidence type="ECO:0000313" key="15">
    <source>
        <dbReference type="Proteomes" id="UP000295431"/>
    </source>
</evidence>
<keyword evidence="15" id="KW-1185">Reference proteome</keyword>
<comment type="similarity">
    <text evidence="2">Belongs to the methyltransferase superfamily. L-isoaspartyl/D-aspartyl protein methyltransferase family.</text>
</comment>
<dbReference type="InterPro" id="IPR023809">
    <property type="entry name" value="Thiopep_bacteriocin_synth_dom"/>
</dbReference>
<evidence type="ECO:0000256" key="6">
    <source>
        <dbReference type="ARBA" id="ARBA00022603"/>
    </source>
</evidence>
<dbReference type="GO" id="GO:0004719">
    <property type="term" value="F:protein-L-isoaspartate (D-aspartate) O-methyltransferase activity"/>
    <property type="evidence" value="ECO:0007669"/>
    <property type="project" value="UniProtKB-EC"/>
</dbReference>
<dbReference type="Gene3D" id="3.40.50.150">
    <property type="entry name" value="Vaccinia Virus protein VP39"/>
    <property type="match status" value="1"/>
</dbReference>
<evidence type="ECO:0000256" key="12">
    <source>
        <dbReference type="SAM" id="MobiDB-lite"/>
    </source>
</evidence>
<keyword evidence="6 14" id="KW-0489">Methyltransferase</keyword>
<dbReference type="PANTHER" id="PTHR11579:SF0">
    <property type="entry name" value="PROTEIN-L-ISOASPARTATE(D-ASPARTATE) O-METHYLTRANSFERASE"/>
    <property type="match status" value="1"/>
</dbReference>
<evidence type="ECO:0000256" key="9">
    <source>
        <dbReference type="ARBA" id="ARBA00030757"/>
    </source>
</evidence>
<dbReference type="InterPro" id="IPR000682">
    <property type="entry name" value="PCMT"/>
</dbReference>
<dbReference type="PANTHER" id="PTHR11579">
    <property type="entry name" value="PROTEIN-L-ISOASPARTATE O-METHYLTRANSFERASE"/>
    <property type="match status" value="1"/>
</dbReference>
<evidence type="ECO:0000313" key="14">
    <source>
        <dbReference type="EMBL" id="TDC07397.1"/>
    </source>
</evidence>
<accession>A0A4R4NIX4</accession>
<dbReference type="OrthoDB" id="4035289at2"/>
<feature type="domain" description="Thiopeptide-type bacteriocin biosynthesis" evidence="13">
    <location>
        <begin position="15"/>
        <end position="255"/>
    </location>
</feature>
<evidence type="ECO:0000256" key="1">
    <source>
        <dbReference type="ARBA" id="ARBA00004496"/>
    </source>
</evidence>
<comment type="subcellular location">
    <subcellularLocation>
        <location evidence="1">Cytoplasm</location>
    </subcellularLocation>
</comment>
<protein>
    <recommendedName>
        <fullName evidence="4">Protein-L-isoaspartate O-methyltransferase</fullName>
        <ecNumber evidence="3">2.1.1.77</ecNumber>
    </recommendedName>
    <alternativeName>
        <fullName evidence="11">L-isoaspartyl protein carboxyl methyltransferase</fullName>
    </alternativeName>
    <alternativeName>
        <fullName evidence="9">Protein L-isoaspartyl methyltransferase</fullName>
    </alternativeName>
    <alternativeName>
        <fullName evidence="10">Protein-beta-aspartate methyltransferase</fullName>
    </alternativeName>
</protein>
<dbReference type="InterPro" id="IPR027573">
    <property type="entry name" value="Methyltran_FxLD"/>
</dbReference>
<dbReference type="AlphaFoldDB" id="A0A4R4NIX4"/>
<evidence type="ECO:0000259" key="13">
    <source>
        <dbReference type="Pfam" id="PF14028"/>
    </source>
</evidence>
<dbReference type="NCBIfam" id="TIGR04364">
    <property type="entry name" value="methyltran_FxLD"/>
    <property type="match status" value="1"/>
</dbReference>
<dbReference type="CDD" id="cd02440">
    <property type="entry name" value="AdoMet_MTases"/>
    <property type="match status" value="1"/>
</dbReference>
<dbReference type="SUPFAM" id="SSF53335">
    <property type="entry name" value="S-adenosyl-L-methionine-dependent methyltransferases"/>
    <property type="match status" value="1"/>
</dbReference>
<sequence>MDTGDWPQVVIDFPDWRTAEDTAVNVLLPALTGAEEHGLIRRWFFIRKAPSWRVRYLPADDSVRTYFTDVLNRATSENRLSGWRTGIYEPESVAFGGEVGMRVAHELFHHDSRHLLTQLARPSASRTLGCRELGVLLCSVLMRAAGQDWYEQGDVWRRVARQRPIRLDRSPSPQLRTAVRKLMTVDVGPGSDLVSGGPLADIAPWISVFEQAGEQLAELAGRGALERGLRAVLTHHVIFQWNRLGLPYTDQHTLALLTSEVVMGTLHDGASAPGAGGGDPSVPEVDTQTRRTPDLSEETATRLRNALVDKLRDEGTVRSERVEAALRAVPRHAFVPGVPLEQAYADDAVYTKQDGAGVSISAASQPTVVAMMLEQLQPAPGQRVLELGAGTGYNAALLAHLVGDEGHVTTIDVDEDIVTGARNGLAAAGTKNVQVLLADGALGNPEGAPYERIIATVGAGDLPLPWLDQLAPGGRLVVPLRLRGGVSRSIAFDHGSDDGRWLSRNSLLCTFMPLRGIADDARRIIRLTADGTVCLHANREQAVDESLLSGVLETPRSEAWTGVLFRADESFEWLDLWLTCVMDNALSRMPVEQAAIDEGLVRPQFGWGAMAVADKGDLAYLTLRPQDPDAPSGNRRMYEVGVIGHGPTGRALTNRVADAIGTWDQDYRSRPVEFEIAPVEAAAQAVAPAPGRFVFERPNTRLTITWQ</sequence>
<evidence type="ECO:0000256" key="10">
    <source>
        <dbReference type="ARBA" id="ARBA00031323"/>
    </source>
</evidence>
<proteinExistence type="inferred from homology"/>
<evidence type="ECO:0000256" key="8">
    <source>
        <dbReference type="ARBA" id="ARBA00022691"/>
    </source>
</evidence>
<name>A0A4R4NIX4_9ACTN</name>
<dbReference type="NCBIfam" id="TIGR03891">
    <property type="entry name" value="thiopep_ocin"/>
    <property type="match status" value="1"/>
</dbReference>
<dbReference type="InterPro" id="IPR029063">
    <property type="entry name" value="SAM-dependent_MTases_sf"/>
</dbReference>
<keyword evidence="5" id="KW-0963">Cytoplasm</keyword>
<dbReference type="Proteomes" id="UP000295431">
    <property type="component" value="Unassembled WGS sequence"/>
</dbReference>
<dbReference type="GO" id="GO:0032259">
    <property type="term" value="P:methylation"/>
    <property type="evidence" value="ECO:0007669"/>
    <property type="project" value="UniProtKB-KW"/>
</dbReference>
<dbReference type="EMBL" id="SMJW01000243">
    <property type="protein sequence ID" value="TDC07397.1"/>
    <property type="molecule type" value="Genomic_DNA"/>
</dbReference>
<comment type="caution">
    <text evidence="14">The sequence shown here is derived from an EMBL/GenBank/DDBJ whole genome shotgun (WGS) entry which is preliminary data.</text>
</comment>
<evidence type="ECO:0000256" key="2">
    <source>
        <dbReference type="ARBA" id="ARBA00005369"/>
    </source>
</evidence>
<dbReference type="RefSeq" id="WP_131943993.1">
    <property type="nucleotide sequence ID" value="NZ_BAAAMX010000062.1"/>
</dbReference>
<evidence type="ECO:0000256" key="7">
    <source>
        <dbReference type="ARBA" id="ARBA00022679"/>
    </source>
</evidence>
<evidence type="ECO:0000256" key="3">
    <source>
        <dbReference type="ARBA" id="ARBA00011890"/>
    </source>
</evidence>
<gene>
    <name evidence="14" type="primary">fxlM</name>
    <name evidence="14" type="ORF">E1284_32495</name>
</gene>